<dbReference type="SMART" id="SM00220">
    <property type="entry name" value="S_TKc"/>
    <property type="match status" value="1"/>
</dbReference>
<evidence type="ECO:0000256" key="2">
    <source>
        <dbReference type="ARBA" id="ARBA00022679"/>
    </source>
</evidence>
<dbReference type="Gene3D" id="1.10.510.10">
    <property type="entry name" value="Transferase(Phosphotransferase) domain 1"/>
    <property type="match status" value="2"/>
</dbReference>
<proteinExistence type="predicted"/>
<accession>A0A1Z5R7N8</accession>
<dbReference type="InParanoid" id="A0A1Z5R7N8"/>
<gene>
    <name evidence="8" type="ORF">SORBI_3008G148200</name>
</gene>
<keyword evidence="5 6" id="KW-0067">ATP-binding</keyword>
<feature type="binding site" evidence="6">
    <location>
        <position position="69"/>
    </location>
    <ligand>
        <name>ATP</name>
        <dbReference type="ChEBI" id="CHEBI:30616"/>
    </ligand>
</feature>
<dbReference type="EMBL" id="CM000767">
    <property type="protein sequence ID" value="OQU79466.1"/>
    <property type="molecule type" value="Genomic_DNA"/>
</dbReference>
<dbReference type="PROSITE" id="PS00108">
    <property type="entry name" value="PROTEIN_KINASE_ST"/>
    <property type="match status" value="1"/>
</dbReference>
<dbReference type="FunFam" id="3.30.200.20:FF:000337">
    <property type="entry name" value="Wall-associated receptor kinase 3"/>
    <property type="match status" value="1"/>
</dbReference>
<dbReference type="InterPro" id="IPR017441">
    <property type="entry name" value="Protein_kinase_ATP_BS"/>
</dbReference>
<organism evidence="8 9">
    <name type="scientific">Sorghum bicolor</name>
    <name type="common">Sorghum</name>
    <name type="synonym">Sorghum vulgare</name>
    <dbReference type="NCBI Taxonomy" id="4558"/>
    <lineage>
        <taxon>Eukaryota</taxon>
        <taxon>Viridiplantae</taxon>
        <taxon>Streptophyta</taxon>
        <taxon>Embryophyta</taxon>
        <taxon>Tracheophyta</taxon>
        <taxon>Spermatophyta</taxon>
        <taxon>Magnoliopsida</taxon>
        <taxon>Liliopsida</taxon>
        <taxon>Poales</taxon>
        <taxon>Poaceae</taxon>
        <taxon>PACMAD clade</taxon>
        <taxon>Panicoideae</taxon>
        <taxon>Andropogonodae</taxon>
        <taxon>Andropogoneae</taxon>
        <taxon>Sorghinae</taxon>
        <taxon>Sorghum</taxon>
    </lineage>
</organism>
<dbReference type="PANTHER" id="PTHR27005">
    <property type="entry name" value="WALL-ASSOCIATED RECEPTOR KINASE-LIKE 21"/>
    <property type="match status" value="1"/>
</dbReference>
<evidence type="ECO:0000256" key="6">
    <source>
        <dbReference type="PROSITE-ProRule" id="PRU10141"/>
    </source>
</evidence>
<dbReference type="Proteomes" id="UP000000768">
    <property type="component" value="Chromosome 8"/>
</dbReference>
<evidence type="ECO:0000313" key="9">
    <source>
        <dbReference type="Proteomes" id="UP000000768"/>
    </source>
</evidence>
<evidence type="ECO:0000256" key="3">
    <source>
        <dbReference type="ARBA" id="ARBA00022741"/>
    </source>
</evidence>
<dbReference type="GO" id="GO:0007166">
    <property type="term" value="P:cell surface receptor signaling pathway"/>
    <property type="evidence" value="ECO:0000318"/>
    <property type="project" value="GO_Central"/>
</dbReference>
<dbReference type="PANTHER" id="PTHR27005:SF383">
    <property type="entry name" value="PROTEIN KINASE DOMAIN-CONTAINING PROTEIN"/>
    <property type="match status" value="1"/>
</dbReference>
<dbReference type="InterPro" id="IPR011009">
    <property type="entry name" value="Kinase-like_dom_sf"/>
</dbReference>
<dbReference type="InterPro" id="IPR008271">
    <property type="entry name" value="Ser/Thr_kinase_AS"/>
</dbReference>
<dbReference type="Gene3D" id="3.30.200.20">
    <property type="entry name" value="Phosphorylase Kinase, domain 1"/>
    <property type="match status" value="2"/>
</dbReference>
<reference evidence="8" key="2">
    <citation type="submission" date="2017-02" db="EMBL/GenBank/DDBJ databases">
        <title>WGS assembly of Sorghum bicolor.</title>
        <authorList>
            <person name="Paterson A."/>
            <person name="Mullet J."/>
            <person name="Bowers J."/>
            <person name="Bruggmann R."/>
            <person name="Dubchak I."/>
            <person name="Grimwood J."/>
            <person name="Gundlach H."/>
            <person name="Haberer G."/>
            <person name="Hellsten U."/>
            <person name="Mitros T."/>
            <person name="Poliakov A."/>
            <person name="Schmutz J."/>
            <person name="Spannagl M."/>
            <person name="Tang H."/>
            <person name="Wang X."/>
            <person name="Wicker T."/>
            <person name="Bharti A."/>
            <person name="Chapman J."/>
            <person name="Feltus F."/>
            <person name="Gowik U."/>
            <person name="Grigoriev I."/>
            <person name="Lyons E."/>
            <person name="Maher C."/>
            <person name="Martis M."/>
            <person name="Narechania A."/>
            <person name="Otillar R."/>
            <person name="Penning B."/>
            <person name="Salamov A."/>
            <person name="Wang Y."/>
            <person name="Zhang L."/>
            <person name="Carpita N."/>
            <person name="Freeling M."/>
            <person name="Gingle A."/>
            <person name="Hash C."/>
            <person name="Keller B."/>
            <person name="Klein P."/>
            <person name="Kresovich S."/>
            <person name="Mccann M."/>
            <person name="Ming R."/>
            <person name="Peterson D."/>
            <person name="Rahman M."/>
            <person name="Ware D."/>
            <person name="Westhoff P."/>
            <person name="Mayer K."/>
            <person name="Messing J."/>
            <person name="Sims D."/>
            <person name="Jenkins J."/>
            <person name="Shu S."/>
            <person name="Rokhsar D."/>
        </authorList>
    </citation>
    <scope>NUCLEOTIDE SEQUENCE</scope>
</reference>
<evidence type="ECO:0000256" key="5">
    <source>
        <dbReference type="ARBA" id="ARBA00022840"/>
    </source>
</evidence>
<evidence type="ECO:0000256" key="4">
    <source>
        <dbReference type="ARBA" id="ARBA00022777"/>
    </source>
</evidence>
<dbReference type="Gramene" id="OQU79465">
    <property type="protein sequence ID" value="OQU79465"/>
    <property type="gene ID" value="SORBI_3008G148200"/>
</dbReference>
<dbReference type="Gramene" id="OQU79464">
    <property type="protein sequence ID" value="OQU79464"/>
    <property type="gene ID" value="SORBI_3008G148200"/>
</dbReference>
<dbReference type="Pfam" id="PF07714">
    <property type="entry name" value="PK_Tyr_Ser-Thr"/>
    <property type="match status" value="2"/>
</dbReference>
<dbReference type="EMBL" id="CM000767">
    <property type="protein sequence ID" value="OQU79464.1"/>
    <property type="molecule type" value="Genomic_DNA"/>
</dbReference>
<keyword evidence="9" id="KW-1185">Reference proteome</keyword>
<evidence type="ECO:0000313" key="8">
    <source>
        <dbReference type="EMBL" id="OQU79465.1"/>
    </source>
</evidence>
<dbReference type="SUPFAM" id="SSF56112">
    <property type="entry name" value="Protein kinase-like (PK-like)"/>
    <property type="match status" value="2"/>
</dbReference>
<dbReference type="InterPro" id="IPR001245">
    <property type="entry name" value="Ser-Thr/Tyr_kinase_cat_dom"/>
</dbReference>
<protein>
    <recommendedName>
        <fullName evidence="7">Protein kinase domain-containing protein</fullName>
    </recommendedName>
</protein>
<dbReference type="OMA" id="MWTAHNN"/>
<evidence type="ECO:0000259" key="7">
    <source>
        <dbReference type="PROSITE" id="PS50011"/>
    </source>
</evidence>
<dbReference type="AlphaFoldDB" id="A0A1Z5R7N8"/>
<dbReference type="GO" id="GO:0005524">
    <property type="term" value="F:ATP binding"/>
    <property type="evidence" value="ECO:0007669"/>
    <property type="project" value="UniProtKB-UniRule"/>
</dbReference>
<dbReference type="PROSITE" id="PS50011">
    <property type="entry name" value="PROTEIN_KINASE_DOM"/>
    <property type="match status" value="2"/>
</dbReference>
<sequence>MDLPENELRGYIEDNGKPMWTAHNNHNIRYFKEEDIRMITNNYETLLGKGAFGEVYKGVLDDNISVAVKRYIHNVKENFAKEMIVHCQINHRNVVRLIGCCISENALMMVTEYISKGNLSDILHCSEISISLETRLDIAIGCAEALSYMHSEMYGQVIHGDIKPDNILLDESLNAKISDFGLSKLLSTDNTLYTTHVLGSIGYMDPLFAQSGRLTSKSDVYSFGVVLLELITRRKAVVDGKISLIENFTQALVKRKKIRDLYDVKVTNENNLRILDGIGKLATKCLAMDLEKRPEMKDVAERLRMIRKAQYQSQEKVLLFGWVRRSKQPPQNMVPADKHFHQNQVLKAEVQAQKESEVDRDVYDVTVVSEGSERLYSFGSSQGIELQKLLKASAEVLWKDKYATTYKAVLDDGFTLTIKRLKSVDLPDVPEAVFKERIAAIGTIEHELVVPLRQYYYSKDERLLVYDYFPNGSLASNLHGKNVAPVGWETRSAIALSVARAVAYIHSINAATASHGNLNSFNILLTGSYEARVSEHGLKTLVSAPTLVIDNNITQKDDVYSFGVILLEMLTGKSPILTDEPDLLDWILSIPREHWVAQAFDKKLLTENTVVEELVQFLKLAIHCCDKNLTLRPAMSDVTQQIEGIKYFYNWGYTSTKTMFRAGPIFLQGPLYQESSLQVVSEMAQDSLEEIDFWTQLPACRIC</sequence>
<keyword evidence="1" id="KW-0723">Serine/threonine-protein kinase</keyword>
<keyword evidence="2" id="KW-0808">Transferase</keyword>
<reference evidence="8 9" key="1">
    <citation type="journal article" date="2009" name="Nature">
        <title>The Sorghum bicolor genome and the diversification of grasses.</title>
        <authorList>
            <person name="Paterson A.H."/>
            <person name="Bowers J.E."/>
            <person name="Bruggmann R."/>
            <person name="Dubchak I."/>
            <person name="Grimwood J."/>
            <person name="Gundlach H."/>
            <person name="Haberer G."/>
            <person name="Hellsten U."/>
            <person name="Mitros T."/>
            <person name="Poliakov A."/>
            <person name="Schmutz J."/>
            <person name="Spannagl M."/>
            <person name="Tang H."/>
            <person name="Wang X."/>
            <person name="Wicker T."/>
            <person name="Bharti A.K."/>
            <person name="Chapman J."/>
            <person name="Feltus F.A."/>
            <person name="Gowik U."/>
            <person name="Grigoriev I.V."/>
            <person name="Lyons E."/>
            <person name="Maher C.A."/>
            <person name="Martis M."/>
            <person name="Narechania A."/>
            <person name="Otillar R.P."/>
            <person name="Penning B.W."/>
            <person name="Salamov A.A."/>
            <person name="Wang Y."/>
            <person name="Zhang L."/>
            <person name="Carpita N.C."/>
            <person name="Freeling M."/>
            <person name="Gingle A.R."/>
            <person name="Hash C.T."/>
            <person name="Keller B."/>
            <person name="Klein P."/>
            <person name="Kresovich S."/>
            <person name="McCann M.C."/>
            <person name="Ming R."/>
            <person name="Peterson D.G."/>
            <person name="Mehboob-ur-Rahman"/>
            <person name="Ware D."/>
            <person name="Westhoff P."/>
            <person name="Mayer K.F."/>
            <person name="Messing J."/>
            <person name="Rokhsar D.S."/>
        </authorList>
    </citation>
    <scope>NUCLEOTIDE SEQUENCE [LARGE SCALE GENOMIC DNA]</scope>
    <source>
        <strain evidence="9">cv. BTx623</strain>
    </source>
</reference>
<dbReference type="FunFam" id="1.10.510.10:FF:000474">
    <property type="entry name" value="Wall-associated receptor kinase 3"/>
    <property type="match status" value="1"/>
</dbReference>
<dbReference type="Gramene" id="OQU79466">
    <property type="protein sequence ID" value="OQU79466"/>
    <property type="gene ID" value="SORBI_3008G148200"/>
</dbReference>
<dbReference type="PROSITE" id="PS00107">
    <property type="entry name" value="PROTEIN_KINASE_ATP"/>
    <property type="match status" value="1"/>
</dbReference>
<dbReference type="eggNOG" id="ENOG502QSFF">
    <property type="taxonomic scope" value="Eukaryota"/>
</dbReference>
<reference evidence="9" key="3">
    <citation type="journal article" date="2018" name="Plant J.">
        <title>The Sorghum bicolor reference genome: improved assembly, gene annotations, a transcriptome atlas, and signatures of genome organization.</title>
        <authorList>
            <person name="McCormick R.F."/>
            <person name="Truong S.K."/>
            <person name="Sreedasyam A."/>
            <person name="Jenkins J."/>
            <person name="Shu S."/>
            <person name="Sims D."/>
            <person name="Kennedy M."/>
            <person name="Amirebrahimi M."/>
            <person name="Weers B.D."/>
            <person name="McKinley B."/>
            <person name="Mattison A."/>
            <person name="Morishige D.T."/>
            <person name="Grimwood J."/>
            <person name="Schmutz J."/>
            <person name="Mullet J.E."/>
        </authorList>
    </citation>
    <scope>NUCLEOTIDE SEQUENCE [LARGE SCALE GENOMIC DNA]</scope>
    <source>
        <strain evidence="9">cv. BTx623</strain>
    </source>
</reference>
<dbReference type="InterPro" id="IPR045274">
    <property type="entry name" value="WAK-like"/>
</dbReference>
<keyword evidence="4" id="KW-0418">Kinase</keyword>
<name>A0A1Z5R7N8_SORBI</name>
<dbReference type="GO" id="GO:0005886">
    <property type="term" value="C:plasma membrane"/>
    <property type="evidence" value="ECO:0000318"/>
    <property type="project" value="GO_Central"/>
</dbReference>
<dbReference type="STRING" id="4558.A0A1Z5R7N8"/>
<dbReference type="EMBL" id="CM000767">
    <property type="protein sequence ID" value="OQU79465.1"/>
    <property type="molecule type" value="Genomic_DNA"/>
</dbReference>
<dbReference type="GO" id="GO:0004674">
    <property type="term" value="F:protein serine/threonine kinase activity"/>
    <property type="evidence" value="ECO:0007669"/>
    <property type="project" value="UniProtKB-KW"/>
</dbReference>
<feature type="domain" description="Protein kinase" evidence="7">
    <location>
        <begin position="391"/>
        <end position="648"/>
    </location>
</feature>
<evidence type="ECO:0000256" key="1">
    <source>
        <dbReference type="ARBA" id="ARBA00022527"/>
    </source>
</evidence>
<feature type="domain" description="Protein kinase" evidence="7">
    <location>
        <begin position="41"/>
        <end position="306"/>
    </location>
</feature>
<keyword evidence="3 6" id="KW-0547">Nucleotide-binding</keyword>
<dbReference type="InterPro" id="IPR000719">
    <property type="entry name" value="Prot_kinase_dom"/>
</dbReference>